<accession>A0A3E3J1Q5</accession>
<reference evidence="1 2" key="1">
    <citation type="submission" date="2018-08" db="EMBL/GenBank/DDBJ databases">
        <title>A genome reference for cultivated species of the human gut microbiota.</title>
        <authorList>
            <person name="Zou Y."/>
            <person name="Xue W."/>
            <person name="Luo G."/>
        </authorList>
    </citation>
    <scope>NUCLEOTIDE SEQUENCE [LARGE SCALE GENOMIC DNA]</scope>
    <source>
        <strain evidence="1 2">AF26-4BH</strain>
    </source>
</reference>
<sequence length="92" mass="10211">MEKLLTLSALQGICCLWESMDADRKGGKGIRSLPISDVFAGQLWTGRCCYRAAGQPEVQIAISENHIFLKAIENVFGIIYNNTMWFISTVGL</sequence>
<evidence type="ECO:0000313" key="1">
    <source>
        <dbReference type="EMBL" id="RGE73031.1"/>
    </source>
</evidence>
<dbReference type="EMBL" id="QVLU01000004">
    <property type="protein sequence ID" value="RGE73031.1"/>
    <property type="molecule type" value="Genomic_DNA"/>
</dbReference>
<gene>
    <name evidence="1" type="ORF">DWY69_05925</name>
</gene>
<name>A0A3E3J1Q5_9FIRM</name>
<dbReference type="AlphaFoldDB" id="A0A3E3J1Q5"/>
<evidence type="ECO:0000313" key="2">
    <source>
        <dbReference type="Proteomes" id="UP000261166"/>
    </source>
</evidence>
<protein>
    <submittedName>
        <fullName evidence="1">Uncharacterized protein</fullName>
    </submittedName>
</protein>
<organism evidence="1 2">
    <name type="scientific">Eisenbergiella massiliensis</name>
    <dbReference type="NCBI Taxonomy" id="1720294"/>
    <lineage>
        <taxon>Bacteria</taxon>
        <taxon>Bacillati</taxon>
        <taxon>Bacillota</taxon>
        <taxon>Clostridia</taxon>
        <taxon>Lachnospirales</taxon>
        <taxon>Lachnospiraceae</taxon>
        <taxon>Eisenbergiella</taxon>
    </lineage>
</organism>
<proteinExistence type="predicted"/>
<dbReference type="Proteomes" id="UP000261166">
    <property type="component" value="Unassembled WGS sequence"/>
</dbReference>
<comment type="caution">
    <text evidence="1">The sequence shown here is derived from an EMBL/GenBank/DDBJ whole genome shotgun (WGS) entry which is preliminary data.</text>
</comment>